<dbReference type="PANTHER" id="PTHR43297">
    <property type="entry name" value="OLIGOPEPTIDE TRANSPORT ATP-BINDING PROTEIN APPD"/>
    <property type="match status" value="1"/>
</dbReference>
<evidence type="ECO:0000256" key="2">
    <source>
        <dbReference type="ARBA" id="ARBA00005417"/>
    </source>
</evidence>
<gene>
    <name evidence="9" type="ORF">Drose_25885</name>
</gene>
<dbReference type="InterPro" id="IPR003593">
    <property type="entry name" value="AAA+_ATPase"/>
</dbReference>
<dbReference type="InterPro" id="IPR050388">
    <property type="entry name" value="ABC_Ni/Peptide_Import"/>
</dbReference>
<dbReference type="InterPro" id="IPR017871">
    <property type="entry name" value="ABC_transporter-like_CS"/>
</dbReference>
<evidence type="ECO:0000313" key="9">
    <source>
        <dbReference type="EMBL" id="UWZ34639.1"/>
    </source>
</evidence>
<comment type="subcellular location">
    <subcellularLocation>
        <location evidence="1">Cell membrane</location>
        <topology evidence="1">Peripheral membrane protein</topology>
    </subcellularLocation>
</comment>
<sequence length="342" mass="36882">MTEPATSEPRPPEVGPPVLEVVDLCTEFVRRDGVVRAVDHVSFSIGRGETLGLVGESGSGKSVTALSIVGLVAKPAGRVTADRIMFDGRDLARLGTRDLNTVRGRSIGFIFQNPMTSLNPTLPIGFQIAEPMRTHLGVTRAEARRRAADLLGRVGIPHVRSRLDDFPHQFSGGMRQRVMIAIALACEPRLLIADEPTTALDVTVQAQILDLLRTLSAEIGTAVLLITHDLGVAAGICERVNVMYAGQLVESAPIVELFAKPQMPYTQGLLSCLPRIDDDVDSPFSPIKGQPPNLALRRTGCGFAPRCDHAREVCLRGEPALTTRGPGRWARCFGTDVEGWVA</sequence>
<dbReference type="SUPFAM" id="SSF52540">
    <property type="entry name" value="P-loop containing nucleoside triphosphate hydrolases"/>
    <property type="match status" value="1"/>
</dbReference>
<feature type="domain" description="ABC transporter" evidence="8">
    <location>
        <begin position="19"/>
        <end position="270"/>
    </location>
</feature>
<dbReference type="EMBL" id="CP073721">
    <property type="protein sequence ID" value="UWZ34639.1"/>
    <property type="molecule type" value="Genomic_DNA"/>
</dbReference>
<keyword evidence="10" id="KW-1185">Reference proteome</keyword>
<evidence type="ECO:0000313" key="10">
    <source>
        <dbReference type="Proteomes" id="UP001058271"/>
    </source>
</evidence>
<accession>A0ABY5YZ29</accession>
<evidence type="ECO:0000256" key="7">
    <source>
        <dbReference type="ARBA" id="ARBA00023136"/>
    </source>
</evidence>
<keyword evidence="6 9" id="KW-0067">ATP-binding</keyword>
<evidence type="ECO:0000256" key="1">
    <source>
        <dbReference type="ARBA" id="ARBA00004202"/>
    </source>
</evidence>
<dbReference type="CDD" id="cd03257">
    <property type="entry name" value="ABC_NikE_OppD_transporters"/>
    <property type="match status" value="1"/>
</dbReference>
<keyword evidence="4" id="KW-1003">Cell membrane</keyword>
<keyword evidence="3" id="KW-0813">Transport</keyword>
<dbReference type="InterPro" id="IPR027417">
    <property type="entry name" value="P-loop_NTPase"/>
</dbReference>
<dbReference type="Proteomes" id="UP001058271">
    <property type="component" value="Chromosome"/>
</dbReference>
<evidence type="ECO:0000259" key="8">
    <source>
        <dbReference type="PROSITE" id="PS50893"/>
    </source>
</evidence>
<dbReference type="InterPro" id="IPR003439">
    <property type="entry name" value="ABC_transporter-like_ATP-bd"/>
</dbReference>
<keyword evidence="5" id="KW-0547">Nucleotide-binding</keyword>
<reference evidence="9" key="1">
    <citation type="submission" date="2021-04" db="EMBL/GenBank/DDBJ databases">
        <title>Biosynthetic gene clusters of Dactylosporangioum roseum.</title>
        <authorList>
            <person name="Hartkoorn R.C."/>
            <person name="Beaudoing E."/>
            <person name="Hot D."/>
            <person name="Moureu S."/>
        </authorList>
    </citation>
    <scope>NUCLEOTIDE SEQUENCE</scope>
    <source>
        <strain evidence="9">NRRL B-16295</strain>
    </source>
</reference>
<protein>
    <submittedName>
        <fullName evidence="9">ABC transporter ATP-binding protein</fullName>
    </submittedName>
</protein>
<dbReference type="NCBIfam" id="TIGR01727">
    <property type="entry name" value="oligo_HPY"/>
    <property type="match status" value="1"/>
</dbReference>
<dbReference type="GO" id="GO:0005524">
    <property type="term" value="F:ATP binding"/>
    <property type="evidence" value="ECO:0007669"/>
    <property type="project" value="UniProtKB-KW"/>
</dbReference>
<evidence type="ECO:0000256" key="6">
    <source>
        <dbReference type="ARBA" id="ARBA00022840"/>
    </source>
</evidence>
<proteinExistence type="inferred from homology"/>
<dbReference type="PROSITE" id="PS00211">
    <property type="entry name" value="ABC_TRANSPORTER_1"/>
    <property type="match status" value="1"/>
</dbReference>
<dbReference type="PROSITE" id="PS50893">
    <property type="entry name" value="ABC_TRANSPORTER_2"/>
    <property type="match status" value="1"/>
</dbReference>
<evidence type="ECO:0000256" key="5">
    <source>
        <dbReference type="ARBA" id="ARBA00022741"/>
    </source>
</evidence>
<organism evidence="9 10">
    <name type="scientific">Dactylosporangium roseum</name>
    <dbReference type="NCBI Taxonomy" id="47989"/>
    <lineage>
        <taxon>Bacteria</taxon>
        <taxon>Bacillati</taxon>
        <taxon>Actinomycetota</taxon>
        <taxon>Actinomycetes</taxon>
        <taxon>Micromonosporales</taxon>
        <taxon>Micromonosporaceae</taxon>
        <taxon>Dactylosporangium</taxon>
    </lineage>
</organism>
<comment type="similarity">
    <text evidence="2">Belongs to the ABC transporter superfamily.</text>
</comment>
<keyword evidence="7" id="KW-0472">Membrane</keyword>
<dbReference type="RefSeq" id="WP_260723965.1">
    <property type="nucleotide sequence ID" value="NZ_BAAABS010000018.1"/>
</dbReference>
<dbReference type="InterPro" id="IPR013563">
    <property type="entry name" value="Oligopep_ABC_C"/>
</dbReference>
<dbReference type="Pfam" id="PF08352">
    <property type="entry name" value="oligo_HPY"/>
    <property type="match status" value="1"/>
</dbReference>
<dbReference type="PANTHER" id="PTHR43297:SF2">
    <property type="entry name" value="DIPEPTIDE TRANSPORT ATP-BINDING PROTEIN DPPD"/>
    <property type="match status" value="1"/>
</dbReference>
<dbReference type="Gene3D" id="3.40.50.300">
    <property type="entry name" value="P-loop containing nucleotide triphosphate hydrolases"/>
    <property type="match status" value="1"/>
</dbReference>
<name>A0ABY5YZ29_9ACTN</name>
<evidence type="ECO:0000256" key="4">
    <source>
        <dbReference type="ARBA" id="ARBA00022475"/>
    </source>
</evidence>
<dbReference type="Pfam" id="PF00005">
    <property type="entry name" value="ABC_tran"/>
    <property type="match status" value="1"/>
</dbReference>
<evidence type="ECO:0000256" key="3">
    <source>
        <dbReference type="ARBA" id="ARBA00022448"/>
    </source>
</evidence>
<dbReference type="SMART" id="SM00382">
    <property type="entry name" value="AAA"/>
    <property type="match status" value="1"/>
</dbReference>